<evidence type="ECO:0000313" key="7">
    <source>
        <dbReference type="EMBL" id="MET3730490.1"/>
    </source>
</evidence>
<name>A0ABV2LPI6_9FLAO</name>
<dbReference type="InterPro" id="IPR038765">
    <property type="entry name" value="Papain-like_cys_pep_sf"/>
</dbReference>
<dbReference type="Proteomes" id="UP001549146">
    <property type="component" value="Unassembled WGS sequence"/>
</dbReference>
<keyword evidence="2" id="KW-0645">Protease</keyword>
<dbReference type="PANTHER" id="PTHR47360:SF1">
    <property type="entry name" value="ENDOPEPTIDASE NLPC-RELATED"/>
    <property type="match status" value="1"/>
</dbReference>
<comment type="caution">
    <text evidence="7">The sequence shown here is derived from an EMBL/GenBank/DDBJ whole genome shotgun (WGS) entry which is preliminary data.</text>
</comment>
<keyword evidence="7" id="KW-0449">Lipoprotein</keyword>
<evidence type="ECO:0000256" key="1">
    <source>
        <dbReference type="ARBA" id="ARBA00007074"/>
    </source>
</evidence>
<dbReference type="Pfam" id="PF00877">
    <property type="entry name" value="NLPC_P60"/>
    <property type="match status" value="1"/>
</dbReference>
<keyword evidence="4" id="KW-0378">Hydrolase</keyword>
<proteinExistence type="inferred from homology"/>
<keyword evidence="5" id="KW-0788">Thiol protease</keyword>
<keyword evidence="8" id="KW-1185">Reference proteome</keyword>
<dbReference type="PANTHER" id="PTHR47360">
    <property type="entry name" value="MUREIN DD-ENDOPEPTIDASE MEPS/MUREIN LD-CARBOXYPEPTIDASE"/>
    <property type="match status" value="1"/>
</dbReference>
<accession>A0ABV2LPI6</accession>
<evidence type="ECO:0000256" key="3">
    <source>
        <dbReference type="ARBA" id="ARBA00022729"/>
    </source>
</evidence>
<evidence type="ECO:0000259" key="6">
    <source>
        <dbReference type="PROSITE" id="PS51935"/>
    </source>
</evidence>
<dbReference type="SUPFAM" id="SSF54001">
    <property type="entry name" value="Cysteine proteinases"/>
    <property type="match status" value="1"/>
</dbReference>
<comment type="similarity">
    <text evidence="1">Belongs to the peptidase C40 family.</text>
</comment>
<dbReference type="InterPro" id="IPR052062">
    <property type="entry name" value="Murein_DD/LD_carboxypeptidase"/>
</dbReference>
<evidence type="ECO:0000256" key="2">
    <source>
        <dbReference type="ARBA" id="ARBA00022670"/>
    </source>
</evidence>
<dbReference type="RefSeq" id="WP_354505432.1">
    <property type="nucleotide sequence ID" value="NZ_JBEPMO010000001.1"/>
</dbReference>
<dbReference type="Gene3D" id="3.90.1720.10">
    <property type="entry name" value="endopeptidase domain like (from Nostoc punctiforme)"/>
    <property type="match status" value="1"/>
</dbReference>
<reference evidence="7 8" key="1">
    <citation type="submission" date="2024-06" db="EMBL/GenBank/DDBJ databases">
        <title>Genomic Encyclopedia of Type Strains, Phase IV (KMG-IV): sequencing the most valuable type-strain genomes for metagenomic binning, comparative biology and taxonomic classification.</title>
        <authorList>
            <person name="Goeker M."/>
        </authorList>
    </citation>
    <scope>NUCLEOTIDE SEQUENCE [LARGE SCALE GENOMIC DNA]</scope>
    <source>
        <strain evidence="7 8">DSM 29388</strain>
    </source>
</reference>
<dbReference type="InterPro" id="IPR000064">
    <property type="entry name" value="NLP_P60_dom"/>
</dbReference>
<evidence type="ECO:0000256" key="5">
    <source>
        <dbReference type="ARBA" id="ARBA00022807"/>
    </source>
</evidence>
<protein>
    <submittedName>
        <fullName evidence="7">Lipoprotein Spr</fullName>
    </submittedName>
</protein>
<organism evidence="7 8">
    <name type="scientific">Moheibacter stercoris</name>
    <dbReference type="NCBI Taxonomy" id="1628251"/>
    <lineage>
        <taxon>Bacteria</taxon>
        <taxon>Pseudomonadati</taxon>
        <taxon>Bacteroidota</taxon>
        <taxon>Flavobacteriia</taxon>
        <taxon>Flavobacteriales</taxon>
        <taxon>Weeksellaceae</taxon>
        <taxon>Moheibacter</taxon>
    </lineage>
</organism>
<keyword evidence="3" id="KW-0732">Signal</keyword>
<evidence type="ECO:0000256" key="4">
    <source>
        <dbReference type="ARBA" id="ARBA00022801"/>
    </source>
</evidence>
<dbReference type="PROSITE" id="PS51935">
    <property type="entry name" value="NLPC_P60"/>
    <property type="match status" value="1"/>
</dbReference>
<evidence type="ECO:0000313" key="8">
    <source>
        <dbReference type="Proteomes" id="UP001549146"/>
    </source>
</evidence>
<dbReference type="EMBL" id="JBEPMO010000001">
    <property type="protein sequence ID" value="MET3730490.1"/>
    <property type="molecule type" value="Genomic_DNA"/>
</dbReference>
<sequence>MPPILACCALFLACGSPKYINEVPYKFQFDEAAIKKDLGLNDAVVVKANEYDANLTDREIQLKEKYAIILNVTPKEIQNYSFYGFIDEWINTPYTHEKNMSKQGLNMVPFTQALYNQVYKIKLPAASAAEIFTSPLVEKFTGRAFLEEGDLIFFRYNKDLPVSDVAIYLRNDKILMSTRSSGLAIFDFNDSYFQTRYIAAGRVQQEEKGGSN</sequence>
<gene>
    <name evidence="7" type="ORF">ABID46_000042</name>
</gene>
<feature type="domain" description="NlpC/P60" evidence="6">
    <location>
        <begin position="76"/>
        <end position="204"/>
    </location>
</feature>